<gene>
    <name evidence="7" type="ORF">CNX65_11805</name>
</gene>
<accession>A0A290Z4K9</accession>
<evidence type="ECO:0000259" key="6">
    <source>
        <dbReference type="PROSITE" id="PS50123"/>
    </source>
</evidence>
<evidence type="ECO:0000256" key="4">
    <source>
        <dbReference type="ARBA" id="ARBA00022679"/>
    </source>
</evidence>
<evidence type="ECO:0000313" key="8">
    <source>
        <dbReference type="Proteomes" id="UP000218505"/>
    </source>
</evidence>
<dbReference type="InterPro" id="IPR050903">
    <property type="entry name" value="Bact_Chemotaxis_MeTrfase"/>
</dbReference>
<dbReference type="EC" id="2.1.1.80" evidence="2"/>
<dbReference type="RefSeq" id="WP_096492824.1">
    <property type="nucleotide sequence ID" value="NZ_CP023445.1"/>
</dbReference>
<dbReference type="PRINTS" id="PR00996">
    <property type="entry name" value="CHERMTFRASE"/>
</dbReference>
<dbReference type="CDD" id="cd02440">
    <property type="entry name" value="AdoMet_MTases"/>
    <property type="match status" value="1"/>
</dbReference>
<dbReference type="Pfam" id="PF03705">
    <property type="entry name" value="CheR_N"/>
    <property type="match status" value="1"/>
</dbReference>
<dbReference type="InterPro" id="IPR000780">
    <property type="entry name" value="CheR_MeTrfase"/>
</dbReference>
<dbReference type="Pfam" id="PF01739">
    <property type="entry name" value="CheR"/>
    <property type="match status" value="1"/>
</dbReference>
<protein>
    <recommendedName>
        <fullName evidence="2">protein-glutamate O-methyltransferase</fullName>
        <ecNumber evidence="2">2.1.1.80</ecNumber>
    </recommendedName>
</protein>
<proteinExistence type="predicted"/>
<dbReference type="InterPro" id="IPR029063">
    <property type="entry name" value="SAM-dependent_MTases_sf"/>
</dbReference>
<evidence type="ECO:0000256" key="3">
    <source>
        <dbReference type="ARBA" id="ARBA00022603"/>
    </source>
</evidence>
<feature type="domain" description="CheR-type methyltransferase" evidence="6">
    <location>
        <begin position="1"/>
        <end position="272"/>
    </location>
</feature>
<sequence>MELNAQQFAFVADLVKREAAIVLAPGKEYLVESRLLPLARKSGHADTASLVQAVQSGKSPDLRQSLVEALTINETSWFRDQEPYLALKSVVLPAVLESAGPARPLRIWSAACSSGQEPYSIAMKLEESLPPGRAYDITASDLSSEMVNRAQTGKYSQLEVNRGLPASLLVSHFDRAGLDWQVKPALRRNITFRRINLANPLPPMQPFDVIFLRNVLIYFDVETKRQILRRMRALMRPGGWLLLGSAETTMGIDSAFQRVPVGRTAVYRLAGGESPDAATTSLKGVTTCAPS</sequence>
<dbReference type="InterPro" id="IPR022641">
    <property type="entry name" value="CheR_N"/>
</dbReference>
<dbReference type="KEGG" id="apre:CNX65_11805"/>
<evidence type="ECO:0000256" key="1">
    <source>
        <dbReference type="ARBA" id="ARBA00001541"/>
    </source>
</evidence>
<keyword evidence="8" id="KW-1185">Reference proteome</keyword>
<keyword evidence="3" id="KW-0489">Methyltransferase</keyword>
<dbReference type="InterPro" id="IPR022642">
    <property type="entry name" value="CheR_C"/>
</dbReference>
<dbReference type="PANTHER" id="PTHR24422:SF21">
    <property type="entry name" value="CHEMOTAXIS PROTEIN METHYLTRANSFERASE 1"/>
    <property type="match status" value="1"/>
</dbReference>
<dbReference type="Gene3D" id="1.10.155.10">
    <property type="entry name" value="Chemotaxis receptor methyltransferase CheR, N-terminal domain"/>
    <property type="match status" value="1"/>
</dbReference>
<dbReference type="GO" id="GO:0032259">
    <property type="term" value="P:methylation"/>
    <property type="evidence" value="ECO:0007669"/>
    <property type="project" value="UniProtKB-KW"/>
</dbReference>
<dbReference type="AlphaFoldDB" id="A0A290Z4K9"/>
<dbReference type="GO" id="GO:0008983">
    <property type="term" value="F:protein-glutamate O-methyltransferase activity"/>
    <property type="evidence" value="ECO:0007669"/>
    <property type="project" value="UniProtKB-EC"/>
</dbReference>
<evidence type="ECO:0000256" key="2">
    <source>
        <dbReference type="ARBA" id="ARBA00012534"/>
    </source>
</evidence>
<dbReference type="Proteomes" id="UP000218505">
    <property type="component" value="Chromosome"/>
</dbReference>
<reference evidence="7" key="1">
    <citation type="submission" date="2017-09" db="EMBL/GenBank/DDBJ databases">
        <title>Complete Genome Sequence of ansamitocin-producing Bacterium Actinosynnema pretiosum X47.</title>
        <authorList>
            <person name="Cao G."/>
            <person name="Zong G."/>
            <person name="Zhong C."/>
            <person name="Fu J."/>
        </authorList>
    </citation>
    <scope>NUCLEOTIDE SEQUENCE [LARGE SCALE GENOMIC DNA]</scope>
    <source>
        <strain evidence="7">X47</strain>
    </source>
</reference>
<evidence type="ECO:0000313" key="7">
    <source>
        <dbReference type="EMBL" id="ATE53895.1"/>
    </source>
</evidence>
<comment type="catalytic activity">
    <reaction evidence="1">
        <text>L-glutamyl-[protein] + S-adenosyl-L-methionine = [protein]-L-glutamate 5-O-methyl ester + S-adenosyl-L-homocysteine</text>
        <dbReference type="Rhea" id="RHEA:24452"/>
        <dbReference type="Rhea" id="RHEA-COMP:10208"/>
        <dbReference type="Rhea" id="RHEA-COMP:10311"/>
        <dbReference type="ChEBI" id="CHEBI:29973"/>
        <dbReference type="ChEBI" id="CHEBI:57856"/>
        <dbReference type="ChEBI" id="CHEBI:59789"/>
        <dbReference type="ChEBI" id="CHEBI:82795"/>
        <dbReference type="EC" id="2.1.1.80"/>
    </reaction>
</comment>
<name>A0A290Z4K9_9PSEU</name>
<keyword evidence="4" id="KW-0808">Transferase</keyword>
<keyword evidence="5" id="KW-0949">S-adenosyl-L-methionine</keyword>
<evidence type="ECO:0000256" key="5">
    <source>
        <dbReference type="ARBA" id="ARBA00022691"/>
    </source>
</evidence>
<dbReference type="Gene3D" id="3.40.50.150">
    <property type="entry name" value="Vaccinia Virus protein VP39"/>
    <property type="match status" value="1"/>
</dbReference>
<organism evidence="7 8">
    <name type="scientific">Actinosynnema pretiosum</name>
    <dbReference type="NCBI Taxonomy" id="42197"/>
    <lineage>
        <taxon>Bacteria</taxon>
        <taxon>Bacillati</taxon>
        <taxon>Actinomycetota</taxon>
        <taxon>Actinomycetes</taxon>
        <taxon>Pseudonocardiales</taxon>
        <taxon>Pseudonocardiaceae</taxon>
        <taxon>Actinosynnema</taxon>
    </lineage>
</organism>
<dbReference type="InterPro" id="IPR036804">
    <property type="entry name" value="CheR_N_sf"/>
</dbReference>
<dbReference type="SUPFAM" id="SSF47757">
    <property type="entry name" value="Chemotaxis receptor methyltransferase CheR, N-terminal domain"/>
    <property type="match status" value="1"/>
</dbReference>
<dbReference type="EMBL" id="CP023445">
    <property type="protein sequence ID" value="ATE53895.1"/>
    <property type="molecule type" value="Genomic_DNA"/>
</dbReference>
<dbReference type="PANTHER" id="PTHR24422">
    <property type="entry name" value="CHEMOTAXIS PROTEIN METHYLTRANSFERASE"/>
    <property type="match status" value="1"/>
</dbReference>
<dbReference type="SMART" id="SM00138">
    <property type="entry name" value="MeTrc"/>
    <property type="match status" value="1"/>
</dbReference>
<dbReference type="SUPFAM" id="SSF53335">
    <property type="entry name" value="S-adenosyl-L-methionine-dependent methyltransferases"/>
    <property type="match status" value="1"/>
</dbReference>
<dbReference type="PROSITE" id="PS50123">
    <property type="entry name" value="CHER"/>
    <property type="match status" value="1"/>
</dbReference>